<dbReference type="EMBL" id="JADGJD010000575">
    <property type="protein sequence ID" value="KAJ3049932.1"/>
    <property type="molecule type" value="Genomic_DNA"/>
</dbReference>
<dbReference type="Proteomes" id="UP001212841">
    <property type="component" value="Unassembled WGS sequence"/>
</dbReference>
<dbReference type="AlphaFoldDB" id="A0AAD5SCH4"/>
<keyword evidence="2" id="KW-1185">Reference proteome</keyword>
<comment type="caution">
    <text evidence="1">The sequence shown here is derived from an EMBL/GenBank/DDBJ whole genome shotgun (WGS) entry which is preliminary data.</text>
</comment>
<protein>
    <submittedName>
        <fullName evidence="1">Uncharacterized protein</fullName>
    </submittedName>
</protein>
<evidence type="ECO:0000313" key="2">
    <source>
        <dbReference type="Proteomes" id="UP001212841"/>
    </source>
</evidence>
<reference evidence="1" key="1">
    <citation type="submission" date="2020-05" db="EMBL/GenBank/DDBJ databases">
        <title>Phylogenomic resolution of chytrid fungi.</title>
        <authorList>
            <person name="Stajich J.E."/>
            <person name="Amses K."/>
            <person name="Simmons R."/>
            <person name="Seto K."/>
            <person name="Myers J."/>
            <person name="Bonds A."/>
            <person name="Quandt C.A."/>
            <person name="Barry K."/>
            <person name="Liu P."/>
            <person name="Grigoriev I."/>
            <person name="Longcore J.E."/>
            <person name="James T.Y."/>
        </authorList>
    </citation>
    <scope>NUCLEOTIDE SEQUENCE</scope>
    <source>
        <strain evidence="1">JEL0318</strain>
    </source>
</reference>
<organism evidence="1 2">
    <name type="scientific">Rhizophlyctis rosea</name>
    <dbReference type="NCBI Taxonomy" id="64517"/>
    <lineage>
        <taxon>Eukaryota</taxon>
        <taxon>Fungi</taxon>
        <taxon>Fungi incertae sedis</taxon>
        <taxon>Chytridiomycota</taxon>
        <taxon>Chytridiomycota incertae sedis</taxon>
        <taxon>Chytridiomycetes</taxon>
        <taxon>Rhizophlyctidales</taxon>
        <taxon>Rhizophlyctidaceae</taxon>
        <taxon>Rhizophlyctis</taxon>
    </lineage>
</organism>
<accession>A0AAD5SCH4</accession>
<sequence>MSSSRLRPTRINFELMEAVKAEIHDDKLEESVMEKVVGNQEGVIGKQVKEADQEEELMMIKSRGATLLEDPVTSTKCFHSCSKTTIL</sequence>
<proteinExistence type="predicted"/>
<gene>
    <name evidence="1" type="ORF">HK097_009085</name>
</gene>
<evidence type="ECO:0000313" key="1">
    <source>
        <dbReference type="EMBL" id="KAJ3049932.1"/>
    </source>
</evidence>
<name>A0AAD5SCH4_9FUNG</name>